<dbReference type="EMBL" id="ACIO01000900">
    <property type="protein sequence ID" value="EFC94874.1"/>
    <property type="molecule type" value="Genomic_DNA"/>
</dbReference>
<proteinExistence type="inferred from homology"/>
<dbReference type="GO" id="GO:0003735">
    <property type="term" value="F:structural constituent of ribosome"/>
    <property type="evidence" value="ECO:0007669"/>
    <property type="project" value="InterPro"/>
</dbReference>
<evidence type="ECO:0000256" key="4">
    <source>
        <dbReference type="ARBA" id="ARBA00022884"/>
    </source>
</evidence>
<dbReference type="PANTHER" id="PTHR33398:SF1">
    <property type="entry name" value="SMALL RIBOSOMAL SUBUNIT PROTEIN BS20C"/>
    <property type="match status" value="1"/>
</dbReference>
<comment type="function">
    <text evidence="1 8">Binds directly to 16S ribosomal RNA.</text>
</comment>
<organism evidence="9 10">
    <name type="scientific">Hungatella hathewayi DSM 13479</name>
    <dbReference type="NCBI Taxonomy" id="566550"/>
    <lineage>
        <taxon>Bacteria</taxon>
        <taxon>Bacillati</taxon>
        <taxon>Bacillota</taxon>
        <taxon>Clostridia</taxon>
        <taxon>Lachnospirales</taxon>
        <taxon>Lachnospiraceae</taxon>
        <taxon>Hungatella</taxon>
    </lineage>
</organism>
<dbReference type="PANTHER" id="PTHR33398">
    <property type="entry name" value="30S RIBOSOMAL PROTEIN S20"/>
    <property type="match status" value="1"/>
</dbReference>
<dbReference type="Pfam" id="PF01649">
    <property type="entry name" value="Ribosomal_S20p"/>
    <property type="match status" value="1"/>
</dbReference>
<dbReference type="GO" id="GO:0070181">
    <property type="term" value="F:small ribosomal subunit rRNA binding"/>
    <property type="evidence" value="ECO:0007669"/>
    <property type="project" value="TreeGrafter"/>
</dbReference>
<evidence type="ECO:0000256" key="3">
    <source>
        <dbReference type="ARBA" id="ARBA00022730"/>
    </source>
</evidence>
<evidence type="ECO:0000256" key="5">
    <source>
        <dbReference type="ARBA" id="ARBA00022980"/>
    </source>
</evidence>
<name>D3ATI3_9FIRM</name>
<evidence type="ECO:0000313" key="9">
    <source>
        <dbReference type="EMBL" id="EFC94874.1"/>
    </source>
</evidence>
<evidence type="ECO:0000313" key="10">
    <source>
        <dbReference type="Proteomes" id="UP000004968"/>
    </source>
</evidence>
<dbReference type="NCBIfam" id="TIGR00029">
    <property type="entry name" value="S20"/>
    <property type="match status" value="1"/>
</dbReference>
<dbReference type="Gene3D" id="1.20.58.110">
    <property type="entry name" value="Ribosomal protein S20"/>
    <property type="match status" value="1"/>
</dbReference>
<dbReference type="HAMAP" id="MF_00500">
    <property type="entry name" value="Ribosomal_bS20"/>
    <property type="match status" value="1"/>
</dbReference>
<comment type="similarity">
    <text evidence="2 8">Belongs to the bacterial ribosomal protein bS20 family.</text>
</comment>
<dbReference type="AlphaFoldDB" id="D3ATI3"/>
<dbReference type="FunFam" id="1.20.58.110:FF:000001">
    <property type="entry name" value="30S ribosomal protein S20"/>
    <property type="match status" value="1"/>
</dbReference>
<dbReference type="SUPFAM" id="SSF46992">
    <property type="entry name" value="Ribosomal protein S20"/>
    <property type="match status" value="1"/>
</dbReference>
<keyword evidence="5 8" id="KW-0689">Ribosomal protein</keyword>
<evidence type="ECO:0000256" key="2">
    <source>
        <dbReference type="ARBA" id="ARBA00007634"/>
    </source>
</evidence>
<keyword evidence="6 8" id="KW-0687">Ribonucleoprotein</keyword>
<comment type="caution">
    <text evidence="9">The sequence shown here is derived from an EMBL/GenBank/DDBJ whole genome shotgun (WGS) entry which is preliminary data.</text>
</comment>
<dbReference type="GO" id="GO:0015935">
    <property type="term" value="C:small ribosomal subunit"/>
    <property type="evidence" value="ECO:0007669"/>
    <property type="project" value="TreeGrafter"/>
</dbReference>
<evidence type="ECO:0000256" key="1">
    <source>
        <dbReference type="ARBA" id="ARBA00003134"/>
    </source>
</evidence>
<sequence>MFTLNCPCPGFDAKQRITIYHLNWRCTDLANIKSAKKRILVNETKAARNKAIRSRVKTSIKKVEAAVTAGDKAAAQACLTSAIAEIDKAATKGVYHKNTASRKVSRISKAVNAMA</sequence>
<evidence type="ECO:0000256" key="7">
    <source>
        <dbReference type="ARBA" id="ARBA00035136"/>
    </source>
</evidence>
<protein>
    <recommendedName>
        <fullName evidence="7 8">Small ribosomal subunit protein bS20</fullName>
    </recommendedName>
</protein>
<evidence type="ECO:0000256" key="8">
    <source>
        <dbReference type="HAMAP-Rule" id="MF_00500"/>
    </source>
</evidence>
<gene>
    <name evidence="8 9" type="primary">rpsT</name>
    <name evidence="9" type="ORF">CLOSTHATH_06942</name>
</gene>
<dbReference type="HOGENOM" id="CLU_160655_0_0_9"/>
<dbReference type="InterPro" id="IPR002583">
    <property type="entry name" value="Ribosomal_bS20"/>
</dbReference>
<keyword evidence="4 8" id="KW-0694">RNA-binding</keyword>
<dbReference type="Proteomes" id="UP000004968">
    <property type="component" value="Unassembled WGS sequence"/>
</dbReference>
<dbReference type="GO" id="GO:0006412">
    <property type="term" value="P:translation"/>
    <property type="evidence" value="ECO:0007669"/>
    <property type="project" value="UniProtKB-UniRule"/>
</dbReference>
<keyword evidence="3 8" id="KW-0699">rRNA-binding</keyword>
<reference evidence="9 10" key="1">
    <citation type="submission" date="2010-01" db="EMBL/GenBank/DDBJ databases">
        <authorList>
            <person name="Weinstock G."/>
            <person name="Sodergren E."/>
            <person name="Clifton S."/>
            <person name="Fulton L."/>
            <person name="Fulton B."/>
            <person name="Courtney L."/>
            <person name="Fronick C."/>
            <person name="Harrison M."/>
            <person name="Strong C."/>
            <person name="Farmer C."/>
            <person name="Delahaunty K."/>
            <person name="Markovic C."/>
            <person name="Hall O."/>
            <person name="Minx P."/>
            <person name="Tomlinson C."/>
            <person name="Mitreva M."/>
            <person name="Nelson J."/>
            <person name="Hou S."/>
            <person name="Wollam A."/>
            <person name="Pepin K.H."/>
            <person name="Johnson M."/>
            <person name="Bhonagiri V."/>
            <person name="Nash W.E."/>
            <person name="Warren W."/>
            <person name="Chinwalla A."/>
            <person name="Mardis E.R."/>
            <person name="Wilson R.K."/>
        </authorList>
    </citation>
    <scope>NUCLEOTIDE SEQUENCE [LARGE SCALE GENOMIC DNA]</scope>
    <source>
        <strain evidence="9 10">DSM 13479</strain>
    </source>
</reference>
<dbReference type="InterPro" id="IPR036510">
    <property type="entry name" value="Ribosomal_bS20_sf"/>
</dbReference>
<evidence type="ECO:0000256" key="6">
    <source>
        <dbReference type="ARBA" id="ARBA00023274"/>
    </source>
</evidence>
<accession>D3ATI3</accession>